<dbReference type="GO" id="GO:0016787">
    <property type="term" value="F:hydrolase activity"/>
    <property type="evidence" value="ECO:0007669"/>
    <property type="project" value="UniProtKB-KW"/>
</dbReference>
<dbReference type="Proteomes" id="UP000800035">
    <property type="component" value="Unassembled WGS sequence"/>
</dbReference>
<keyword evidence="2" id="KW-1185">Reference proteome</keyword>
<evidence type="ECO:0000313" key="2">
    <source>
        <dbReference type="Proteomes" id="UP000800035"/>
    </source>
</evidence>
<dbReference type="OrthoDB" id="65590at2759"/>
<dbReference type="InterPro" id="IPR027417">
    <property type="entry name" value="P-loop_NTPase"/>
</dbReference>
<gene>
    <name evidence="1" type="ORF">CC80DRAFT_492010</name>
</gene>
<dbReference type="EMBL" id="ML976990">
    <property type="protein sequence ID" value="KAF1957212.1"/>
    <property type="molecule type" value="Genomic_DNA"/>
</dbReference>
<dbReference type="PANTHER" id="PTHR37816">
    <property type="entry name" value="YALI0E33011P"/>
    <property type="match status" value="1"/>
</dbReference>
<organism evidence="1 2">
    <name type="scientific">Byssothecium circinans</name>
    <dbReference type="NCBI Taxonomy" id="147558"/>
    <lineage>
        <taxon>Eukaryota</taxon>
        <taxon>Fungi</taxon>
        <taxon>Dikarya</taxon>
        <taxon>Ascomycota</taxon>
        <taxon>Pezizomycotina</taxon>
        <taxon>Dothideomycetes</taxon>
        <taxon>Pleosporomycetidae</taxon>
        <taxon>Pleosporales</taxon>
        <taxon>Massarineae</taxon>
        <taxon>Massarinaceae</taxon>
        <taxon>Byssothecium</taxon>
    </lineage>
</organism>
<dbReference type="SUPFAM" id="SSF52540">
    <property type="entry name" value="P-loop containing nucleoside triphosphate hydrolases"/>
    <property type="match status" value="1"/>
</dbReference>
<dbReference type="AlphaFoldDB" id="A0A6A5U022"/>
<sequence length="191" mass="22520">MDYQRITIVGKSGSGKTTLSRQLAEILSLQHIELDAIHWQPNWVKLEKPKMLERVGDALPVDGHWVADGNYSVVRETVWGRADTLIWLDYGLLFTLWRLFRRTFGRLFLQKRLWNGNQETLANQLTLDKTNNLFLFTIGSHSKHREQYPVVLKEERYSHLRVLRFRKSSEVEEWVKSLIRSRFEVEASVSH</sequence>
<protein>
    <submittedName>
        <fullName evidence="1">P-loop containing nucleoside triphosphate hydrolase protein</fullName>
    </submittedName>
</protein>
<accession>A0A6A5U022</accession>
<name>A0A6A5U022_9PLEO</name>
<proteinExistence type="predicted"/>
<evidence type="ECO:0000313" key="1">
    <source>
        <dbReference type="EMBL" id="KAF1957212.1"/>
    </source>
</evidence>
<dbReference type="InterPro" id="IPR052922">
    <property type="entry name" value="Cytidylate_Kinase-2"/>
</dbReference>
<dbReference type="PANTHER" id="PTHR37816:SF1">
    <property type="entry name" value="TOXIN"/>
    <property type="match status" value="1"/>
</dbReference>
<dbReference type="Gene3D" id="3.40.50.300">
    <property type="entry name" value="P-loop containing nucleotide triphosphate hydrolases"/>
    <property type="match status" value="1"/>
</dbReference>
<keyword evidence="1" id="KW-0378">Hydrolase</keyword>
<reference evidence="1" key="1">
    <citation type="journal article" date="2020" name="Stud. Mycol.">
        <title>101 Dothideomycetes genomes: a test case for predicting lifestyles and emergence of pathogens.</title>
        <authorList>
            <person name="Haridas S."/>
            <person name="Albert R."/>
            <person name="Binder M."/>
            <person name="Bloem J."/>
            <person name="Labutti K."/>
            <person name="Salamov A."/>
            <person name="Andreopoulos B."/>
            <person name="Baker S."/>
            <person name="Barry K."/>
            <person name="Bills G."/>
            <person name="Bluhm B."/>
            <person name="Cannon C."/>
            <person name="Castanera R."/>
            <person name="Culley D."/>
            <person name="Daum C."/>
            <person name="Ezra D."/>
            <person name="Gonzalez J."/>
            <person name="Henrissat B."/>
            <person name="Kuo A."/>
            <person name="Liang C."/>
            <person name="Lipzen A."/>
            <person name="Lutzoni F."/>
            <person name="Magnuson J."/>
            <person name="Mondo S."/>
            <person name="Nolan M."/>
            <person name="Ohm R."/>
            <person name="Pangilinan J."/>
            <person name="Park H.-J."/>
            <person name="Ramirez L."/>
            <person name="Alfaro M."/>
            <person name="Sun H."/>
            <person name="Tritt A."/>
            <person name="Yoshinaga Y."/>
            <person name="Zwiers L.-H."/>
            <person name="Turgeon B."/>
            <person name="Goodwin S."/>
            <person name="Spatafora J."/>
            <person name="Crous P."/>
            <person name="Grigoriev I."/>
        </authorList>
    </citation>
    <scope>NUCLEOTIDE SEQUENCE</scope>
    <source>
        <strain evidence="1">CBS 675.92</strain>
    </source>
</reference>